<accession>A0A7R8UP61</accession>
<reference evidence="1 2" key="1">
    <citation type="submission" date="2020-11" db="EMBL/GenBank/DDBJ databases">
        <authorList>
            <person name="Wallbank WR R."/>
            <person name="Pardo Diaz C."/>
            <person name="Kozak K."/>
            <person name="Martin S."/>
            <person name="Jiggins C."/>
            <person name="Moest M."/>
            <person name="Warren A I."/>
            <person name="Generalovic N T."/>
            <person name="Byers J.R.P. K."/>
            <person name="Montejo-Kovacevich G."/>
            <person name="Yen C E."/>
        </authorList>
    </citation>
    <scope>NUCLEOTIDE SEQUENCE [LARGE SCALE GENOMIC DNA]</scope>
</reference>
<proteinExistence type="predicted"/>
<gene>
    <name evidence="1" type="ORF">HERILL_LOCUS7136</name>
</gene>
<dbReference type="PROSITE" id="PS51257">
    <property type="entry name" value="PROKAR_LIPOPROTEIN"/>
    <property type="match status" value="1"/>
</dbReference>
<name>A0A7R8UP61_HERIL</name>
<keyword evidence="2" id="KW-1185">Reference proteome</keyword>
<evidence type="ECO:0000313" key="2">
    <source>
        <dbReference type="Proteomes" id="UP000594454"/>
    </source>
</evidence>
<sequence length="83" mass="8959">MPKISLAVRMSFTFAVTAVLIATLIGCNALPIESFPKISDLILNERAFSQLQGNVAVSDQLNDQTFMLTPAIKASAKRLTGFT</sequence>
<protein>
    <submittedName>
        <fullName evidence="1">Uncharacterized protein</fullName>
    </submittedName>
</protein>
<evidence type="ECO:0000313" key="1">
    <source>
        <dbReference type="EMBL" id="CAD7084230.1"/>
    </source>
</evidence>
<dbReference type="Proteomes" id="UP000594454">
    <property type="component" value="Chromosome 3"/>
</dbReference>
<organism evidence="1 2">
    <name type="scientific">Hermetia illucens</name>
    <name type="common">Black soldier fly</name>
    <dbReference type="NCBI Taxonomy" id="343691"/>
    <lineage>
        <taxon>Eukaryota</taxon>
        <taxon>Metazoa</taxon>
        <taxon>Ecdysozoa</taxon>
        <taxon>Arthropoda</taxon>
        <taxon>Hexapoda</taxon>
        <taxon>Insecta</taxon>
        <taxon>Pterygota</taxon>
        <taxon>Neoptera</taxon>
        <taxon>Endopterygota</taxon>
        <taxon>Diptera</taxon>
        <taxon>Brachycera</taxon>
        <taxon>Stratiomyomorpha</taxon>
        <taxon>Stratiomyidae</taxon>
        <taxon>Hermetiinae</taxon>
        <taxon>Hermetia</taxon>
    </lineage>
</organism>
<dbReference type="AlphaFoldDB" id="A0A7R8UP61"/>
<dbReference type="InParanoid" id="A0A7R8UP61"/>
<dbReference type="EMBL" id="LR899011">
    <property type="protein sequence ID" value="CAD7084230.1"/>
    <property type="molecule type" value="Genomic_DNA"/>
</dbReference>